<evidence type="ECO:0008006" key="3">
    <source>
        <dbReference type="Google" id="ProtNLM"/>
    </source>
</evidence>
<comment type="caution">
    <text evidence="1">The sequence shown here is derived from an EMBL/GenBank/DDBJ whole genome shotgun (WGS) entry which is preliminary data.</text>
</comment>
<dbReference type="PANTHER" id="PTHR35866">
    <property type="entry name" value="PUTATIVE-RELATED"/>
    <property type="match status" value="1"/>
</dbReference>
<dbReference type="Proteomes" id="UP000549250">
    <property type="component" value="Unassembled WGS sequence"/>
</dbReference>
<dbReference type="EMBL" id="JACHXI010000004">
    <property type="protein sequence ID" value="MBB3102875.1"/>
    <property type="molecule type" value="Genomic_DNA"/>
</dbReference>
<dbReference type="InterPro" id="IPR005358">
    <property type="entry name" value="Puta_zinc/iron-chelating_dom"/>
</dbReference>
<evidence type="ECO:0000313" key="1">
    <source>
        <dbReference type="EMBL" id="MBB3102875.1"/>
    </source>
</evidence>
<gene>
    <name evidence="1" type="ORF">FHR87_001263</name>
</gene>
<sequence length="132" mass="15438">MKNHLLAPADPDRLETWVRYRNGLCRDCQATCCTLPVEVRLDDLIRMELVDPFERGEPLKLIARRLMKAGLVEHFSHKHEQFTLTRLANGDCIYLERQTRWCRIYGQRPDTCRNHPAIGPRPGHCAYRPKIS</sequence>
<dbReference type="PANTHER" id="PTHR35866:SF1">
    <property type="entry name" value="YKGJ FAMILY CYSTEINE CLUSTER PROTEIN"/>
    <property type="match status" value="1"/>
</dbReference>
<dbReference type="AlphaFoldDB" id="A0A839T4M2"/>
<keyword evidence="2" id="KW-1185">Reference proteome</keyword>
<organism evidence="1 2">
    <name type="scientific">Azomonas macrocytogenes</name>
    <name type="common">Azotobacter macrocytogenes</name>
    <dbReference type="NCBI Taxonomy" id="69962"/>
    <lineage>
        <taxon>Bacteria</taxon>
        <taxon>Pseudomonadati</taxon>
        <taxon>Pseudomonadota</taxon>
        <taxon>Gammaproteobacteria</taxon>
        <taxon>Pseudomonadales</taxon>
        <taxon>Pseudomonadaceae</taxon>
        <taxon>Azomonas</taxon>
    </lineage>
</organism>
<proteinExistence type="predicted"/>
<accession>A0A839T4M2</accession>
<dbReference type="RefSeq" id="WP_183165846.1">
    <property type="nucleotide sequence ID" value="NZ_JACHXI010000004.1"/>
</dbReference>
<evidence type="ECO:0000313" key="2">
    <source>
        <dbReference type="Proteomes" id="UP000549250"/>
    </source>
</evidence>
<reference evidence="1 2" key="1">
    <citation type="submission" date="2020-08" db="EMBL/GenBank/DDBJ databases">
        <title>Genomic Encyclopedia of Type Strains, Phase III (KMG-III): the genomes of soil and plant-associated and newly described type strains.</title>
        <authorList>
            <person name="Whitman W."/>
        </authorList>
    </citation>
    <scope>NUCLEOTIDE SEQUENCE [LARGE SCALE GENOMIC DNA]</scope>
    <source>
        <strain evidence="1 2">CECT 4462</strain>
    </source>
</reference>
<name>A0A839T4M2_AZOMA</name>
<dbReference type="Pfam" id="PF03692">
    <property type="entry name" value="CxxCxxCC"/>
    <property type="match status" value="1"/>
</dbReference>
<protein>
    <recommendedName>
        <fullName evidence="3">Fe-S-oxidoreductase</fullName>
    </recommendedName>
</protein>